<keyword evidence="3" id="KW-1185">Reference proteome</keyword>
<reference evidence="2 3" key="1">
    <citation type="submission" date="2020-04" db="EMBL/GenBank/DDBJ databases">
        <title>Draft Genome Sequence of Streptomyces morookaense DSM 40503, an 8-azaguanine-producing strain.</title>
        <authorList>
            <person name="Qi J."/>
            <person name="Gao J.-M."/>
        </authorList>
    </citation>
    <scope>NUCLEOTIDE SEQUENCE [LARGE SCALE GENOMIC DNA]</scope>
    <source>
        <strain evidence="2 3">DSM 40503</strain>
    </source>
</reference>
<feature type="compositionally biased region" description="Acidic residues" evidence="1">
    <location>
        <begin position="131"/>
        <end position="140"/>
    </location>
</feature>
<protein>
    <submittedName>
        <fullName evidence="2">Uncharacterized protein</fullName>
    </submittedName>
</protein>
<comment type="caution">
    <text evidence="2">The sequence shown here is derived from an EMBL/GenBank/DDBJ whole genome shotgun (WGS) entry which is preliminary data.</text>
</comment>
<dbReference type="AlphaFoldDB" id="A0A7Y7E7E9"/>
<name>A0A7Y7E7E9_STRMO</name>
<evidence type="ECO:0000313" key="3">
    <source>
        <dbReference type="Proteomes" id="UP000587462"/>
    </source>
</evidence>
<dbReference type="Proteomes" id="UP000587462">
    <property type="component" value="Unassembled WGS sequence"/>
</dbReference>
<dbReference type="EMBL" id="JABBXF010000030">
    <property type="protein sequence ID" value="NVK78885.1"/>
    <property type="molecule type" value="Genomic_DNA"/>
</dbReference>
<proteinExistence type="predicted"/>
<accession>A0A7Y7E7E9</accession>
<organism evidence="2 3">
    <name type="scientific">Streptomyces morookaense</name>
    <name type="common">Streptoverticillium morookaense</name>
    <dbReference type="NCBI Taxonomy" id="1970"/>
    <lineage>
        <taxon>Bacteria</taxon>
        <taxon>Bacillati</taxon>
        <taxon>Actinomycetota</taxon>
        <taxon>Actinomycetes</taxon>
        <taxon>Kitasatosporales</taxon>
        <taxon>Streptomycetaceae</taxon>
        <taxon>Streptomyces</taxon>
    </lineage>
</organism>
<feature type="region of interest" description="Disordered" evidence="1">
    <location>
        <begin position="120"/>
        <end position="140"/>
    </location>
</feature>
<sequence>MPVLIRQTSGTVHVDASTVDLAGAELVVEFEPEWTGNGLVEADPAGDGARILCGQEIGSIAVTAQLWDGAPPPVDDLGAWQDAAEVSVAWRSPFVDFGTTGDGDDAAHRLALPGPGTYRLRVHGRHRDDGDPREDEDPQEEYLIQVWAAPDDVADVIKATSETARGWRA</sequence>
<dbReference type="RefSeq" id="WP_171081421.1">
    <property type="nucleotide sequence ID" value="NZ_BNBU01000006.1"/>
</dbReference>
<gene>
    <name evidence="2" type="ORF">HG542_14565</name>
</gene>
<evidence type="ECO:0000256" key="1">
    <source>
        <dbReference type="SAM" id="MobiDB-lite"/>
    </source>
</evidence>
<evidence type="ECO:0000313" key="2">
    <source>
        <dbReference type="EMBL" id="NVK78885.1"/>
    </source>
</evidence>